<evidence type="ECO:0000313" key="2">
    <source>
        <dbReference type="EMBL" id="KAA6385583.1"/>
    </source>
</evidence>
<dbReference type="Proteomes" id="UP000324800">
    <property type="component" value="Unassembled WGS sequence"/>
</dbReference>
<comment type="caution">
    <text evidence="2">The sequence shown here is derived from an EMBL/GenBank/DDBJ whole genome shotgun (WGS) entry which is preliminary data.</text>
</comment>
<protein>
    <submittedName>
        <fullName evidence="2">Uncharacterized protein</fullName>
    </submittedName>
</protein>
<proteinExistence type="predicted"/>
<name>A0A5J4VTE6_9EUKA</name>
<feature type="region of interest" description="Disordered" evidence="1">
    <location>
        <begin position="293"/>
        <end position="314"/>
    </location>
</feature>
<gene>
    <name evidence="2" type="ORF">EZS28_018892</name>
</gene>
<sequence length="314" mass="36443">MIKDQWKEFLKPKNEERVYDEDELNYFIFQLEELLNVLKCILKEPRRRLRFASHSLIDMDLYPIFHIECPSCLNCPHCIVFPDDVYVDDLHLLVIEILSMFEEDMNRTQLQSVDINNVVVHLAPNISSFAARTSFQSKYQMTIELSQLPLIQTNEYIFAYQFAANLNFLHNLIIHNNRFAPSVALTPNLLPILIAFTFYNQKDEEQNTVIKFRTDLIREQSIDIVSEVSKHCSEQIQRKVLIEMKFAQSLTLATNIKGGGKEHNISVIKSAKKCIDSIIPLLISVQNDKPSNFSLNSETDEEYEAQGGFEEFNN</sequence>
<reference evidence="2 3" key="1">
    <citation type="submission" date="2019-03" db="EMBL/GenBank/DDBJ databases">
        <title>Single cell metagenomics reveals metabolic interactions within the superorganism composed of flagellate Streblomastix strix and complex community of Bacteroidetes bacteria on its surface.</title>
        <authorList>
            <person name="Treitli S.C."/>
            <person name="Kolisko M."/>
            <person name="Husnik F."/>
            <person name="Keeling P."/>
            <person name="Hampl V."/>
        </authorList>
    </citation>
    <scope>NUCLEOTIDE SEQUENCE [LARGE SCALE GENOMIC DNA]</scope>
    <source>
        <strain evidence="2">ST1C</strain>
    </source>
</reference>
<accession>A0A5J4VTE6</accession>
<organism evidence="2 3">
    <name type="scientific">Streblomastix strix</name>
    <dbReference type="NCBI Taxonomy" id="222440"/>
    <lineage>
        <taxon>Eukaryota</taxon>
        <taxon>Metamonada</taxon>
        <taxon>Preaxostyla</taxon>
        <taxon>Oxymonadida</taxon>
        <taxon>Streblomastigidae</taxon>
        <taxon>Streblomastix</taxon>
    </lineage>
</organism>
<evidence type="ECO:0000256" key="1">
    <source>
        <dbReference type="SAM" id="MobiDB-lite"/>
    </source>
</evidence>
<dbReference type="EMBL" id="SNRW01005202">
    <property type="protein sequence ID" value="KAA6385583.1"/>
    <property type="molecule type" value="Genomic_DNA"/>
</dbReference>
<dbReference type="AlphaFoldDB" id="A0A5J4VTE6"/>
<evidence type="ECO:0000313" key="3">
    <source>
        <dbReference type="Proteomes" id="UP000324800"/>
    </source>
</evidence>